<comment type="caution">
    <text evidence="1">The sequence shown here is derived from an EMBL/GenBank/DDBJ whole genome shotgun (WGS) entry which is preliminary data.</text>
</comment>
<protein>
    <recommendedName>
        <fullName evidence="3">Carbohydrate-binding domain-containing protein</fullName>
    </recommendedName>
</protein>
<evidence type="ECO:0000313" key="1">
    <source>
        <dbReference type="EMBL" id="GGA53731.1"/>
    </source>
</evidence>
<organism evidence="1 2">
    <name type="scientific">Edaphobacter acidisoli</name>
    <dbReference type="NCBI Taxonomy" id="2040573"/>
    <lineage>
        <taxon>Bacteria</taxon>
        <taxon>Pseudomonadati</taxon>
        <taxon>Acidobacteriota</taxon>
        <taxon>Terriglobia</taxon>
        <taxon>Terriglobales</taxon>
        <taxon>Acidobacteriaceae</taxon>
        <taxon>Edaphobacter</taxon>
    </lineage>
</organism>
<dbReference type="Gene3D" id="2.60.40.1190">
    <property type="match status" value="1"/>
</dbReference>
<proteinExistence type="predicted"/>
<dbReference type="EMBL" id="BMJB01000001">
    <property type="protein sequence ID" value="GGA53731.1"/>
    <property type="molecule type" value="Genomic_DNA"/>
</dbReference>
<evidence type="ECO:0000313" key="2">
    <source>
        <dbReference type="Proteomes" id="UP000648801"/>
    </source>
</evidence>
<evidence type="ECO:0008006" key="3">
    <source>
        <dbReference type="Google" id="ProtNLM"/>
    </source>
</evidence>
<name>A0A916REL2_9BACT</name>
<sequence length="126" mass="14562">MAETFIGYDFRHIHHYKEFEVSPQGERVDLDINSQDPQKPGVWTWNSGFQVAARIDSKNKVWYGAMRIPFGAIDPEPPHIGTMLRINLFRCQGPPPDRKLLAWQTPMSKTFHVPEKFGLLMLVDQP</sequence>
<dbReference type="AlphaFoldDB" id="A0A916REL2"/>
<reference evidence="1" key="1">
    <citation type="journal article" date="2014" name="Int. J. Syst. Evol. Microbiol.">
        <title>Complete genome sequence of Corynebacterium casei LMG S-19264T (=DSM 44701T), isolated from a smear-ripened cheese.</title>
        <authorList>
            <consortium name="US DOE Joint Genome Institute (JGI-PGF)"/>
            <person name="Walter F."/>
            <person name="Albersmeier A."/>
            <person name="Kalinowski J."/>
            <person name="Ruckert C."/>
        </authorList>
    </citation>
    <scope>NUCLEOTIDE SEQUENCE</scope>
    <source>
        <strain evidence="1">CGMCC 1.15447</strain>
    </source>
</reference>
<accession>A0A916REL2</accession>
<gene>
    <name evidence="1" type="ORF">GCM10011507_01090</name>
</gene>
<dbReference type="Proteomes" id="UP000648801">
    <property type="component" value="Unassembled WGS sequence"/>
</dbReference>
<keyword evidence="2" id="KW-1185">Reference proteome</keyword>
<reference evidence="1" key="2">
    <citation type="submission" date="2020-09" db="EMBL/GenBank/DDBJ databases">
        <authorList>
            <person name="Sun Q."/>
            <person name="Zhou Y."/>
        </authorList>
    </citation>
    <scope>NUCLEOTIDE SEQUENCE</scope>
    <source>
        <strain evidence="1">CGMCC 1.15447</strain>
    </source>
</reference>
<dbReference type="SUPFAM" id="SSF49344">
    <property type="entry name" value="CBD9-like"/>
    <property type="match status" value="1"/>
</dbReference>